<sequence length="244" mass="27097">MLLSNNDIKRELIKGNIRIHPLNMDNIKGGSINLTASQLAWRVSDKNSAVKDNIIEIPPNDTVCIYTNEAIWVSKWIGGTYHPRVSLVSKGLGHISTTLDPGWAGLSLIAVNNPTNKAVSIIVGESLVSIMLYYLKTPSSLNTLENTPSRPDIAKTFNLSSGEDLFLQEQWHRNEQGISGRMLKSDSYKEFYKEENAEIIKKEQDKKKFKETFKYPLSIAIIGAVLGAILGSALSTYLASLFLK</sequence>
<evidence type="ECO:0000256" key="1">
    <source>
        <dbReference type="ARBA" id="ARBA00022801"/>
    </source>
</evidence>
<dbReference type="AlphaFoldDB" id="A0A1W6WTC0"/>
<reference evidence="4 5" key="1">
    <citation type="submission" date="2017-04" db="EMBL/GenBank/DDBJ databases">
        <title>Complete Genome Sequence of Bacillus thuringiensis type Strain ATCC 10792.</title>
        <authorList>
            <person name="Oh D.-H."/>
            <person name="Park B.-J."/>
            <person name="Shuai W."/>
            <person name="Chelliah R."/>
        </authorList>
    </citation>
    <scope>NUCLEOTIDE SEQUENCE [LARGE SCALE GENOMIC DNA]</scope>
    <source>
        <strain evidence="4 5">ATCC 10792</strain>
    </source>
</reference>
<evidence type="ECO:0000256" key="2">
    <source>
        <dbReference type="ARBA" id="ARBA00023080"/>
    </source>
</evidence>
<dbReference type="InterPro" id="IPR011962">
    <property type="entry name" value="dCTP_deaminase"/>
</dbReference>
<evidence type="ECO:0000313" key="4">
    <source>
        <dbReference type="EMBL" id="ARP59796.1"/>
    </source>
</evidence>
<gene>
    <name evidence="4" type="ORF">CAB88_23030</name>
</gene>
<name>A0A1W6WTC0_BACTU</name>
<dbReference type="InterPro" id="IPR036157">
    <property type="entry name" value="dUTPase-like_sf"/>
</dbReference>
<evidence type="ECO:0000256" key="3">
    <source>
        <dbReference type="SAM" id="Phobius"/>
    </source>
</evidence>
<dbReference type="Proteomes" id="UP000194143">
    <property type="component" value="Chromosome"/>
</dbReference>
<dbReference type="EMBL" id="CP021061">
    <property type="protein sequence ID" value="ARP59796.1"/>
    <property type="molecule type" value="Genomic_DNA"/>
</dbReference>
<dbReference type="Pfam" id="PF22769">
    <property type="entry name" value="DCD"/>
    <property type="match status" value="1"/>
</dbReference>
<dbReference type="GO" id="GO:0008829">
    <property type="term" value="F:dCTP deaminase activity"/>
    <property type="evidence" value="ECO:0007669"/>
    <property type="project" value="InterPro"/>
</dbReference>
<dbReference type="GO" id="GO:0006229">
    <property type="term" value="P:dUTP biosynthetic process"/>
    <property type="evidence" value="ECO:0007669"/>
    <property type="project" value="InterPro"/>
</dbReference>
<feature type="transmembrane region" description="Helical" evidence="3">
    <location>
        <begin position="215"/>
        <end position="239"/>
    </location>
</feature>
<dbReference type="Gene3D" id="2.70.40.10">
    <property type="match status" value="1"/>
</dbReference>
<dbReference type="SUPFAM" id="SSF51283">
    <property type="entry name" value="dUTPase-like"/>
    <property type="match status" value="1"/>
</dbReference>
<keyword evidence="3" id="KW-0472">Membrane</keyword>
<keyword evidence="2" id="KW-0546">Nucleotide metabolism</keyword>
<dbReference type="RefSeq" id="WP_000927248.1">
    <property type="nucleotide sequence ID" value="NZ_CP021061.1"/>
</dbReference>
<accession>A0A1W6WTC0</accession>
<dbReference type="CDD" id="cd07557">
    <property type="entry name" value="trimeric_dUTPase"/>
    <property type="match status" value="1"/>
</dbReference>
<evidence type="ECO:0000313" key="5">
    <source>
        <dbReference type="Proteomes" id="UP000194143"/>
    </source>
</evidence>
<dbReference type="GeneID" id="75087626"/>
<keyword evidence="5" id="KW-1185">Reference proteome</keyword>
<protein>
    <submittedName>
        <fullName evidence="4">Uncharacterized protein</fullName>
    </submittedName>
</protein>
<organism evidence="4 5">
    <name type="scientific">Bacillus thuringiensis</name>
    <dbReference type="NCBI Taxonomy" id="1428"/>
    <lineage>
        <taxon>Bacteria</taxon>
        <taxon>Bacillati</taxon>
        <taxon>Bacillota</taxon>
        <taxon>Bacilli</taxon>
        <taxon>Bacillales</taxon>
        <taxon>Bacillaceae</taxon>
        <taxon>Bacillus</taxon>
        <taxon>Bacillus cereus group</taxon>
    </lineage>
</organism>
<keyword evidence="3" id="KW-1133">Transmembrane helix</keyword>
<dbReference type="InterPro" id="IPR033704">
    <property type="entry name" value="dUTPase_trimeric"/>
</dbReference>
<dbReference type="SMR" id="A0A1W6WTC0"/>
<proteinExistence type="predicted"/>
<keyword evidence="3" id="KW-0812">Transmembrane</keyword>
<keyword evidence="1" id="KW-0378">Hydrolase</keyword>